<proteinExistence type="predicted"/>
<gene>
    <name evidence="2" type="ORF">SAMN02745116_00775</name>
</gene>
<dbReference type="Proteomes" id="UP000190328">
    <property type="component" value="Unassembled WGS sequence"/>
</dbReference>
<evidence type="ECO:0000313" key="3">
    <source>
        <dbReference type="Proteomes" id="UP000190328"/>
    </source>
</evidence>
<evidence type="ECO:0000256" key="1">
    <source>
        <dbReference type="SAM" id="Phobius"/>
    </source>
</evidence>
<dbReference type="EMBL" id="FUXI01000006">
    <property type="protein sequence ID" value="SJZ57260.1"/>
    <property type="molecule type" value="Genomic_DNA"/>
</dbReference>
<accession>A0A1T4LRA2</accession>
<organism evidence="2 3">
    <name type="scientific">Pilibacter termitis</name>
    <dbReference type="NCBI Taxonomy" id="263852"/>
    <lineage>
        <taxon>Bacteria</taxon>
        <taxon>Bacillati</taxon>
        <taxon>Bacillota</taxon>
        <taxon>Bacilli</taxon>
        <taxon>Lactobacillales</taxon>
        <taxon>Enterococcaceae</taxon>
        <taxon>Pilibacter</taxon>
    </lineage>
</organism>
<dbReference type="STRING" id="263852.SAMN02745116_00775"/>
<dbReference type="AlphaFoldDB" id="A0A1T4LRA2"/>
<keyword evidence="1" id="KW-1133">Transmembrane helix</keyword>
<name>A0A1T4LRA2_9ENTE</name>
<evidence type="ECO:0000313" key="2">
    <source>
        <dbReference type="EMBL" id="SJZ57260.1"/>
    </source>
</evidence>
<keyword evidence="1" id="KW-0812">Transmembrane</keyword>
<keyword evidence="3" id="KW-1185">Reference proteome</keyword>
<feature type="transmembrane region" description="Helical" evidence="1">
    <location>
        <begin position="7"/>
        <end position="23"/>
    </location>
</feature>
<sequence length="57" mass="6619">MRGIRGIVLVLFLLWFFVAWFVVGMEGMLTCWEVPVAFVAVIVGFAMWKFTHLLQNK</sequence>
<reference evidence="3" key="1">
    <citation type="submission" date="2017-02" db="EMBL/GenBank/DDBJ databases">
        <authorList>
            <person name="Varghese N."/>
            <person name="Submissions S."/>
        </authorList>
    </citation>
    <scope>NUCLEOTIDE SEQUENCE [LARGE SCALE GENOMIC DNA]</scope>
    <source>
        <strain evidence="3">ATCC BAA-1030</strain>
    </source>
</reference>
<feature type="transmembrane region" description="Helical" evidence="1">
    <location>
        <begin position="35"/>
        <end position="54"/>
    </location>
</feature>
<dbReference type="RefSeq" id="WP_159443193.1">
    <property type="nucleotide sequence ID" value="NZ_FUXI01000006.1"/>
</dbReference>
<protein>
    <submittedName>
        <fullName evidence="2">Uncharacterized protein</fullName>
    </submittedName>
</protein>
<keyword evidence="1" id="KW-0472">Membrane</keyword>